<feature type="transmembrane region" description="Helical" evidence="1">
    <location>
        <begin position="20"/>
        <end position="42"/>
    </location>
</feature>
<keyword evidence="1" id="KW-0812">Transmembrane</keyword>
<evidence type="ECO:0000256" key="1">
    <source>
        <dbReference type="SAM" id="Phobius"/>
    </source>
</evidence>
<dbReference type="Proteomes" id="UP001303667">
    <property type="component" value="Segment"/>
</dbReference>
<name>A0AA96GUK0_9CAUD</name>
<evidence type="ECO:0000313" key="3">
    <source>
        <dbReference type="Proteomes" id="UP001303667"/>
    </source>
</evidence>
<reference evidence="2 3" key="1">
    <citation type="submission" date="2023-08" db="EMBL/GenBank/DDBJ databases">
        <authorList>
            <person name="Beyer A.R."/>
            <person name="Brown C."/>
            <person name="Garland D.S."/>
            <person name="Funderburk A."/>
            <person name="Uzochukwu B."/>
            <person name="Ko C."/>
            <person name="Russell D.A."/>
            <person name="Jacobs-Sera D."/>
            <person name="Hatfull G.F."/>
        </authorList>
    </citation>
    <scope>NUCLEOTIDE SEQUENCE [LARGE SCALE GENOMIC DNA]</scope>
</reference>
<evidence type="ECO:0000313" key="2">
    <source>
        <dbReference type="EMBL" id="WNM67315.1"/>
    </source>
</evidence>
<protein>
    <submittedName>
        <fullName evidence="2">Membrane protein</fullName>
    </submittedName>
</protein>
<accession>A0AA96GUK0</accession>
<sequence>MIAAQLVVMLVDVSTKLVQVALVAVGATSIVLGLLLVAYWLIEQARSK</sequence>
<keyword evidence="3" id="KW-1185">Reference proteome</keyword>
<dbReference type="EMBL" id="OR475274">
    <property type="protein sequence ID" value="WNM67315.1"/>
    <property type="molecule type" value="Genomic_DNA"/>
</dbReference>
<gene>
    <name evidence="2" type="primary">72</name>
    <name evidence="2" type="ORF">SEA_WYBORN_72</name>
</gene>
<keyword evidence="1" id="KW-1133">Transmembrane helix</keyword>
<proteinExistence type="predicted"/>
<organism evidence="2 3">
    <name type="scientific">Arthrobacter phage Wyborn</name>
    <dbReference type="NCBI Taxonomy" id="3059067"/>
    <lineage>
        <taxon>Viruses</taxon>
        <taxon>Duplodnaviria</taxon>
        <taxon>Heunggongvirae</taxon>
        <taxon>Uroviricota</taxon>
        <taxon>Caudoviricetes</taxon>
        <taxon>Berryhillviridae</taxon>
        <taxon>Sicariusvirus</taxon>
        <taxon>Sicariusvirus wyborn</taxon>
    </lineage>
</organism>
<keyword evidence="1" id="KW-0472">Membrane</keyword>